<dbReference type="RefSeq" id="WP_171779375.1">
    <property type="nucleotide sequence ID" value="NZ_CP045276.1"/>
</dbReference>
<dbReference type="AlphaFoldDB" id="A0A6M6EAL8"/>
<proteinExistence type="predicted"/>
<dbReference type="EMBL" id="CP045276">
    <property type="protein sequence ID" value="QJX81418.1"/>
    <property type="molecule type" value="Genomic_DNA"/>
</dbReference>
<accession>A0A6M6EAL8</accession>
<protein>
    <submittedName>
        <fullName evidence="2">IS3 family transposase</fullName>
    </submittedName>
</protein>
<dbReference type="InterPro" id="IPR001584">
    <property type="entry name" value="Integrase_cat-core"/>
</dbReference>
<evidence type="ECO:0000313" key="2">
    <source>
        <dbReference type="EMBL" id="QJX81418.1"/>
    </source>
</evidence>
<reference evidence="2 3" key="1">
    <citation type="submission" date="2019-10" db="EMBL/GenBank/DDBJ databases">
        <title>Complete genome sequences for adaption low water activity.</title>
        <authorList>
            <person name="Zhao L."/>
            <person name="Zhong J."/>
        </authorList>
    </citation>
    <scope>NUCLEOTIDE SEQUENCE [LARGE SCALE GENOMIC DNA]</scope>
    <source>
        <strain evidence="2 3">FDU301</strain>
        <plasmid evidence="3">pfdu301d</plasmid>
    </source>
</reference>
<keyword evidence="2" id="KW-0614">Plasmid</keyword>
<dbReference type="Proteomes" id="UP000501076">
    <property type="component" value="Plasmid pFDU301D"/>
</dbReference>
<dbReference type="GO" id="GO:0015074">
    <property type="term" value="P:DNA integration"/>
    <property type="evidence" value="ECO:0007669"/>
    <property type="project" value="InterPro"/>
</dbReference>
<organism evidence="2 3">
    <name type="scientific">Priestia megaterium</name>
    <name type="common">Bacillus megaterium</name>
    <dbReference type="NCBI Taxonomy" id="1404"/>
    <lineage>
        <taxon>Bacteria</taxon>
        <taxon>Bacillati</taxon>
        <taxon>Bacillota</taxon>
        <taxon>Bacilli</taxon>
        <taxon>Bacillales</taxon>
        <taxon>Bacillaceae</taxon>
        <taxon>Priestia</taxon>
    </lineage>
</organism>
<dbReference type="Pfam" id="PF13333">
    <property type="entry name" value="rve_2"/>
    <property type="match status" value="1"/>
</dbReference>
<sequence>MKSFWGTFGCEKYYLNKYKTYKELEKEIKEYISFYNNECLQK</sequence>
<name>A0A6M6EAL8_PRIMG</name>
<evidence type="ECO:0000313" key="3">
    <source>
        <dbReference type="Proteomes" id="UP000501076"/>
    </source>
</evidence>
<evidence type="ECO:0000259" key="1">
    <source>
        <dbReference type="Pfam" id="PF13333"/>
    </source>
</evidence>
<feature type="domain" description="Integrase catalytic" evidence="1">
    <location>
        <begin position="3"/>
        <end position="38"/>
    </location>
</feature>
<geneLocation type="plasmid" evidence="3">
    <name>pfdu301d</name>
</geneLocation>
<gene>
    <name evidence="2" type="ORF">FDZ14_35545</name>
</gene>